<gene>
    <name evidence="2" type="ORF">SAMN06265337_2005</name>
</gene>
<accession>A0A212TNN8</accession>
<dbReference type="Gene3D" id="3.20.20.80">
    <property type="entry name" value="Glycosidases"/>
    <property type="match status" value="1"/>
</dbReference>
<dbReference type="RefSeq" id="WP_088843260.1">
    <property type="nucleotide sequence ID" value="NZ_FYEW01000001.1"/>
</dbReference>
<feature type="chain" id="PRO_5013370052" description="Cellulase (Glycosyl hydrolase family 5)" evidence="1">
    <location>
        <begin position="20"/>
        <end position="365"/>
    </location>
</feature>
<dbReference type="OrthoDB" id="9774262at2"/>
<evidence type="ECO:0000256" key="1">
    <source>
        <dbReference type="SAM" id="SignalP"/>
    </source>
</evidence>
<dbReference type="InterPro" id="IPR017853">
    <property type="entry name" value="GH"/>
</dbReference>
<keyword evidence="1" id="KW-0732">Signal</keyword>
<sequence length="365" mass="41589">MKKLLLSLLLLLATQGVYAQKTKVKLKTATTNTVAAGQRWSVEKAQSWYKVHPWISGANFTPSTAINQLEMWQAATFDPVTIDRELGYAEGIGFNTLRVFLHSLAWQQDPKGFKKRLNTYLAIADKHHIQTMFVFFDDCWNKDAKAGPQPAPKPGIHNSGWVQDPGEPASRDSTTFVALKPYVQDVLTSFRTDKRILLWDLYNEPGNSGKLATSLPLLRNVFAWAREVNPQQPLSVGLWAWDFQALNTFQAQHSDIITYHNYDDVPAHQRIIELLETHGRPLICTEYMARPRNSSFTNIMPLLKKENVGAINWGLVDGKTNTKYQWDSPLHDGRDPAVWFHEVFRKDGTPYRPDETELIRSLNGK</sequence>
<evidence type="ECO:0000313" key="3">
    <source>
        <dbReference type="Proteomes" id="UP000198131"/>
    </source>
</evidence>
<keyword evidence="3" id="KW-1185">Reference proteome</keyword>
<dbReference type="Proteomes" id="UP000198131">
    <property type="component" value="Unassembled WGS sequence"/>
</dbReference>
<proteinExistence type="predicted"/>
<dbReference type="SUPFAM" id="SSF51445">
    <property type="entry name" value="(Trans)glycosidases"/>
    <property type="match status" value="1"/>
</dbReference>
<dbReference type="AlphaFoldDB" id="A0A212TNN8"/>
<dbReference type="EMBL" id="FYEW01000001">
    <property type="protein sequence ID" value="SNC67593.1"/>
    <property type="molecule type" value="Genomic_DNA"/>
</dbReference>
<name>A0A212TNN8_9BACT</name>
<reference evidence="3" key="1">
    <citation type="submission" date="2017-06" db="EMBL/GenBank/DDBJ databases">
        <authorList>
            <person name="Varghese N."/>
            <person name="Submissions S."/>
        </authorList>
    </citation>
    <scope>NUCLEOTIDE SEQUENCE [LARGE SCALE GENOMIC DNA]</scope>
    <source>
        <strain evidence="3">DSM 11116</strain>
    </source>
</reference>
<organism evidence="2 3">
    <name type="scientific">Hymenobacter gelipurpurascens</name>
    <dbReference type="NCBI Taxonomy" id="89968"/>
    <lineage>
        <taxon>Bacteria</taxon>
        <taxon>Pseudomonadati</taxon>
        <taxon>Bacteroidota</taxon>
        <taxon>Cytophagia</taxon>
        <taxon>Cytophagales</taxon>
        <taxon>Hymenobacteraceae</taxon>
        <taxon>Hymenobacter</taxon>
    </lineage>
</organism>
<feature type="signal peptide" evidence="1">
    <location>
        <begin position="1"/>
        <end position="19"/>
    </location>
</feature>
<evidence type="ECO:0008006" key="4">
    <source>
        <dbReference type="Google" id="ProtNLM"/>
    </source>
</evidence>
<protein>
    <recommendedName>
        <fullName evidence="4">Cellulase (Glycosyl hydrolase family 5)</fullName>
    </recommendedName>
</protein>
<evidence type="ECO:0000313" key="2">
    <source>
        <dbReference type="EMBL" id="SNC67593.1"/>
    </source>
</evidence>